<dbReference type="RefSeq" id="WP_269885958.1">
    <property type="nucleotide sequence ID" value="NZ_JAQAGZ010000038.1"/>
</dbReference>
<dbReference type="Pfam" id="PF03576">
    <property type="entry name" value="Peptidase_S58"/>
    <property type="match status" value="1"/>
</dbReference>
<name>A0ABT4QKQ8_9BACL</name>
<gene>
    <name evidence="2" type="ORF">O9H85_34815</name>
</gene>
<organism evidence="2 3">
    <name type="scientific">Paenibacillus gyeongsangnamensis</name>
    <dbReference type="NCBI Taxonomy" id="3388067"/>
    <lineage>
        <taxon>Bacteria</taxon>
        <taxon>Bacillati</taxon>
        <taxon>Bacillota</taxon>
        <taxon>Bacilli</taxon>
        <taxon>Bacillales</taxon>
        <taxon>Paenibacillaceae</taxon>
        <taxon>Paenibacillus</taxon>
    </lineage>
</organism>
<dbReference type="Gene3D" id="3.60.70.12">
    <property type="entry name" value="L-amino peptidase D-ALA esterase/amidase"/>
    <property type="match status" value="1"/>
</dbReference>
<dbReference type="InterPro" id="IPR005321">
    <property type="entry name" value="Peptidase_S58_DmpA"/>
</dbReference>
<dbReference type="CDD" id="cd02253">
    <property type="entry name" value="DmpA"/>
    <property type="match status" value="1"/>
</dbReference>
<dbReference type="PANTHER" id="PTHR36512:SF3">
    <property type="entry name" value="BLR5678 PROTEIN"/>
    <property type="match status" value="1"/>
</dbReference>
<keyword evidence="3" id="KW-1185">Reference proteome</keyword>
<protein>
    <submittedName>
        <fullName evidence="2">P1 family peptidase</fullName>
    </submittedName>
</protein>
<dbReference type="InterPro" id="IPR016117">
    <property type="entry name" value="ArgJ-like_dom_sf"/>
</dbReference>
<dbReference type="Proteomes" id="UP001527882">
    <property type="component" value="Unassembled WGS sequence"/>
</dbReference>
<evidence type="ECO:0000256" key="1">
    <source>
        <dbReference type="ARBA" id="ARBA00007068"/>
    </source>
</evidence>
<dbReference type="SUPFAM" id="SSF56266">
    <property type="entry name" value="DmpA/ArgJ-like"/>
    <property type="match status" value="1"/>
</dbReference>
<sequence>MSKKRFREYGFTVGQLPTGKHNSITDVPGVAVGHVTLNANRPDACIRTGVTAILPHQGNPFREKVVAASHVINGFGKTTGLVQVNELGIIESPIMLTNTFSVPAVTEGALQYMMTQDEGIGDRDGSLNVVTGECNDKFLNDMRGLHVRPEHAVEAIKQARTSTDRPAMEGAVGAGTGMVCFGYKGGIGTSSRQVTVEGIAYHIGVLVLTNFGLGKDLTILGHPVGACLQAKSQERGNNDGSIMIVVGTDLPMDARQLKRIAKRAGFGLARTGSIAHHGSGDIVIAFSNGNLIPHTPETGFLAWRCIREDGPLISECFRAVAEATEEAIYNSLFMAEITEGRDGRVVNALPVNEMLSVIRARR</sequence>
<accession>A0ABT4QKQ8</accession>
<dbReference type="EMBL" id="JAQAGZ010000038">
    <property type="protein sequence ID" value="MCZ8517430.1"/>
    <property type="molecule type" value="Genomic_DNA"/>
</dbReference>
<proteinExistence type="inferred from homology"/>
<comment type="similarity">
    <text evidence="1">Belongs to the peptidase S58 family.</text>
</comment>
<reference evidence="2 3" key="1">
    <citation type="submission" date="2022-12" db="EMBL/GenBank/DDBJ databases">
        <title>Draft genome sequence of Paenibacillus sp. dW9.</title>
        <authorList>
            <person name="Choi E.-W."/>
            <person name="Kim D.-U."/>
        </authorList>
    </citation>
    <scope>NUCLEOTIDE SEQUENCE [LARGE SCALE GENOMIC DNA]</scope>
    <source>
        <strain evidence="3">dW9</strain>
    </source>
</reference>
<evidence type="ECO:0000313" key="3">
    <source>
        <dbReference type="Proteomes" id="UP001527882"/>
    </source>
</evidence>
<dbReference type="PANTHER" id="PTHR36512">
    <property type="entry name" value="D-AMINOPEPTIDASE"/>
    <property type="match status" value="1"/>
</dbReference>
<evidence type="ECO:0000313" key="2">
    <source>
        <dbReference type="EMBL" id="MCZ8517430.1"/>
    </source>
</evidence>
<comment type="caution">
    <text evidence="2">The sequence shown here is derived from an EMBL/GenBank/DDBJ whole genome shotgun (WGS) entry which is preliminary data.</text>
</comment>